<protein>
    <submittedName>
        <fullName evidence="2">Uncharacterized protein</fullName>
    </submittedName>
</protein>
<feature type="non-terminal residue" evidence="2">
    <location>
        <position position="138"/>
    </location>
</feature>
<feature type="compositionally biased region" description="Basic and acidic residues" evidence="1">
    <location>
        <begin position="18"/>
        <end position="29"/>
    </location>
</feature>
<comment type="caution">
    <text evidence="2">The sequence shown here is derived from an EMBL/GenBank/DDBJ whole genome shotgun (WGS) entry which is preliminary data.</text>
</comment>
<keyword evidence="3" id="KW-1185">Reference proteome</keyword>
<accession>A0AAV2QTK7</accession>
<dbReference type="Proteomes" id="UP001497623">
    <property type="component" value="Unassembled WGS sequence"/>
</dbReference>
<evidence type="ECO:0000313" key="2">
    <source>
        <dbReference type="EMBL" id="CAL4094890.1"/>
    </source>
</evidence>
<proteinExistence type="predicted"/>
<evidence type="ECO:0000256" key="1">
    <source>
        <dbReference type="SAM" id="MobiDB-lite"/>
    </source>
</evidence>
<organism evidence="2 3">
    <name type="scientific">Meganyctiphanes norvegica</name>
    <name type="common">Northern krill</name>
    <name type="synonym">Thysanopoda norvegica</name>
    <dbReference type="NCBI Taxonomy" id="48144"/>
    <lineage>
        <taxon>Eukaryota</taxon>
        <taxon>Metazoa</taxon>
        <taxon>Ecdysozoa</taxon>
        <taxon>Arthropoda</taxon>
        <taxon>Crustacea</taxon>
        <taxon>Multicrustacea</taxon>
        <taxon>Malacostraca</taxon>
        <taxon>Eumalacostraca</taxon>
        <taxon>Eucarida</taxon>
        <taxon>Euphausiacea</taxon>
        <taxon>Euphausiidae</taxon>
        <taxon>Meganyctiphanes</taxon>
    </lineage>
</organism>
<reference evidence="2 3" key="1">
    <citation type="submission" date="2024-05" db="EMBL/GenBank/DDBJ databases">
        <authorList>
            <person name="Wallberg A."/>
        </authorList>
    </citation>
    <scope>NUCLEOTIDE SEQUENCE [LARGE SCALE GENOMIC DNA]</scope>
</reference>
<feature type="region of interest" description="Disordered" evidence="1">
    <location>
        <begin position="1"/>
        <end position="34"/>
    </location>
</feature>
<evidence type="ECO:0000313" key="3">
    <source>
        <dbReference type="Proteomes" id="UP001497623"/>
    </source>
</evidence>
<name>A0AAV2QTK7_MEGNR</name>
<gene>
    <name evidence="2" type="ORF">MNOR_LOCUS15265</name>
</gene>
<sequence length="138" mass="14818">MKHLESVISSIGDQTDGEDVKIAAPHPRDLPVSQQVHPAGQVGRVSGYEREVGLHVCKVRLGSAHHPAPVLIQALVHDNTCSLCGEHEQCHAEAPGKDNLAWHHYPPKAAAAAEADSDADFAAAESLDAELQMVFLFF</sequence>
<dbReference type="AlphaFoldDB" id="A0AAV2QTK7"/>
<dbReference type="EMBL" id="CAXKWB010009479">
    <property type="protein sequence ID" value="CAL4094890.1"/>
    <property type="molecule type" value="Genomic_DNA"/>
</dbReference>